<sequence length="1134" mass="127016">MENRIERISEKNPKRTFTVNLRAVTVPTSEDATAKLESKMESLAPVFDPLDGKFYEVEGQRFRHAGWRQKTKTKNARKALKRILDRELLTDSGKTRPDLVLNADELANFILVPSSEQLSVEGIRGTRAEQRSRNPLPRPHPDLMREFRDGMAIGYALDEDGEPEDTPVHIPSSLLPVHYGIYGTTGSGKSILASNSSLSLYENTSGPTILIDRKGDGMATNYMRAHARRFGMTDLEENVIHFDIPNTLPGFSFFNLTSSLANGRRRVDAVQRKADHYEEILKLAMGEDKYDRVTVSNNLMKTLIKALFDEEHGRENGVYRESVDYFAHRQLENAVDQLQNAGPPNPDFEQAPQSSDEEDTRMIRRQLDLDERAFKNVVGGVGNRLAYISQNSHLRRVFNNTENRFDFRDILDEDTVIIFDLGDLRDDGAHLMTGLILSNLQDALKERKQNVGQYPDDYVVNLFIDEAASLVVSDIMNDLLEKGRSFRLSVGLAMQFPEQIESAGGRRMYLNVLNNIGSSLVGNVNVDRELARAMAHEEMDPDDFANRIRSLPRGEWIANLPSPTFGKTGPYPFSLKPLPIPAGHPESDHPLTPREEQQFTETLSAIHERVQEEYGVPETTGEPRTDTPAELHEILDISDDELDVAISKVVRGIQLREDVREENGWVAVETVDDELRYLFEDVDADAPSYEELATIRQRSRFLETTVDIDIDEIVIRLTEAGEDIATPDTGSVQAAGGSDHDDALLEIEAELTALGFTVTILSQDGNEKPDARATHPDIEETFAIEVETTTPENPVKVLTNFQKAQKTAEIPLFIVRPGSSKTAWAERVEGILSPPVRHLQSGETQFYTHDSNLTFNGGATEDGGVTAVRPIAEETDTNRTVWLQEDDAIILRDETETEHLRTSSLASVTKDRVPAIYSYDQTANEYLVHARGETSTYESKVAFKEDWVPVKKPFVPEDELPHSTYGNDAYGIIILPMDGDPVFYKNGTTSSTQSLLDTSFTVGSPDSLENGTQSGQTLETTEPETPDEPTSDDFEVSATPLQDENWKEDPDAAIGRFAAECVREDEAESVTSAEVYTVYETWADTHDVDPDSKSWFGRRLGNHVTFERTTERKGGSQVRCYDGIALQQQEEEDE</sequence>
<dbReference type="PANTHER" id="PTHR30121:SF6">
    <property type="entry name" value="SLR6007 PROTEIN"/>
    <property type="match status" value="1"/>
</dbReference>
<feature type="compositionally biased region" description="Polar residues" evidence="1">
    <location>
        <begin position="1002"/>
        <end position="1016"/>
    </location>
</feature>
<dbReference type="InterPro" id="IPR027417">
    <property type="entry name" value="P-loop_NTPase"/>
</dbReference>
<feature type="compositionally biased region" description="Acidic residues" evidence="1">
    <location>
        <begin position="1021"/>
        <end position="1035"/>
    </location>
</feature>
<dbReference type="EMBL" id="JBHSZH010000004">
    <property type="protein sequence ID" value="MFC7079497.1"/>
    <property type="molecule type" value="Genomic_DNA"/>
</dbReference>
<evidence type="ECO:0000259" key="2">
    <source>
        <dbReference type="Pfam" id="PF01935"/>
    </source>
</evidence>
<evidence type="ECO:0000313" key="3">
    <source>
        <dbReference type="EMBL" id="MFC7079497.1"/>
    </source>
</evidence>
<feature type="region of interest" description="Disordered" evidence="1">
    <location>
        <begin position="337"/>
        <end position="358"/>
    </location>
</feature>
<feature type="domain" description="Helicase HerA central" evidence="2">
    <location>
        <begin position="165"/>
        <end position="438"/>
    </location>
</feature>
<feature type="region of interest" description="Disordered" evidence="1">
    <location>
        <begin position="996"/>
        <end position="1037"/>
    </location>
</feature>
<dbReference type="InterPro" id="IPR002789">
    <property type="entry name" value="HerA_central"/>
</dbReference>
<dbReference type="Proteomes" id="UP001596407">
    <property type="component" value="Unassembled WGS sequence"/>
</dbReference>
<evidence type="ECO:0000256" key="1">
    <source>
        <dbReference type="SAM" id="MobiDB-lite"/>
    </source>
</evidence>
<feature type="region of interest" description="Disordered" evidence="1">
    <location>
        <begin position="121"/>
        <end position="142"/>
    </location>
</feature>
<comment type="caution">
    <text evidence="3">The sequence shown here is derived from an EMBL/GenBank/DDBJ whole genome shotgun (WGS) entry which is preliminary data.</text>
</comment>
<keyword evidence="3" id="KW-0547">Nucleotide-binding</keyword>
<gene>
    <name evidence="3" type="ORF">ACFQJ6_04335</name>
</gene>
<dbReference type="Pfam" id="PF01935">
    <property type="entry name" value="DUF87"/>
    <property type="match status" value="1"/>
</dbReference>
<dbReference type="AlphaFoldDB" id="A0ABD5WFW8"/>
<organism evidence="3 4">
    <name type="scientific">Halorussus caseinilyticus</name>
    <dbReference type="NCBI Taxonomy" id="3034025"/>
    <lineage>
        <taxon>Archaea</taxon>
        <taxon>Methanobacteriati</taxon>
        <taxon>Methanobacteriota</taxon>
        <taxon>Stenosarchaea group</taxon>
        <taxon>Halobacteria</taxon>
        <taxon>Halobacteriales</taxon>
        <taxon>Haladaptataceae</taxon>
        <taxon>Halorussus</taxon>
    </lineage>
</organism>
<evidence type="ECO:0000313" key="4">
    <source>
        <dbReference type="Proteomes" id="UP001596407"/>
    </source>
</evidence>
<protein>
    <submittedName>
        <fullName evidence="3">Helicase HerA domain-containing protein</fullName>
    </submittedName>
</protein>
<reference evidence="3 4" key="1">
    <citation type="journal article" date="2019" name="Int. J. Syst. Evol. Microbiol.">
        <title>The Global Catalogue of Microorganisms (GCM) 10K type strain sequencing project: providing services to taxonomists for standard genome sequencing and annotation.</title>
        <authorList>
            <consortium name="The Broad Institute Genomics Platform"/>
            <consortium name="The Broad Institute Genome Sequencing Center for Infectious Disease"/>
            <person name="Wu L."/>
            <person name="Ma J."/>
        </authorList>
    </citation>
    <scope>NUCLEOTIDE SEQUENCE [LARGE SCALE GENOMIC DNA]</scope>
    <source>
        <strain evidence="3 4">DT72</strain>
    </source>
</reference>
<keyword evidence="4" id="KW-1185">Reference proteome</keyword>
<dbReference type="PANTHER" id="PTHR30121">
    <property type="entry name" value="UNCHARACTERIZED PROTEIN YJGR-RELATED"/>
    <property type="match status" value="1"/>
</dbReference>
<accession>A0ABD5WFW8</accession>
<dbReference type="RefSeq" id="WP_382208989.1">
    <property type="nucleotide sequence ID" value="NZ_JBHSZH010000004.1"/>
</dbReference>
<dbReference type="SUPFAM" id="SSF52540">
    <property type="entry name" value="P-loop containing nucleoside triphosphate hydrolases"/>
    <property type="match status" value="1"/>
</dbReference>
<keyword evidence="3" id="KW-0378">Hydrolase</keyword>
<name>A0ABD5WFW8_9EURY</name>
<dbReference type="CDD" id="cd01127">
    <property type="entry name" value="TrwB_TraG_TraD_VirD4"/>
    <property type="match status" value="1"/>
</dbReference>
<keyword evidence="3" id="KW-0067">ATP-binding</keyword>
<dbReference type="InterPro" id="IPR051162">
    <property type="entry name" value="T4SS_component"/>
</dbReference>
<dbReference type="GO" id="GO:0004386">
    <property type="term" value="F:helicase activity"/>
    <property type="evidence" value="ECO:0007669"/>
    <property type="project" value="UniProtKB-KW"/>
</dbReference>
<proteinExistence type="predicted"/>
<dbReference type="Gene3D" id="3.40.50.300">
    <property type="entry name" value="P-loop containing nucleotide triphosphate hydrolases"/>
    <property type="match status" value="2"/>
</dbReference>
<keyword evidence="3" id="KW-0347">Helicase</keyword>